<organism evidence="5 6">
    <name type="scientific">Celeribacter indicus</name>
    <dbReference type="NCBI Taxonomy" id="1208324"/>
    <lineage>
        <taxon>Bacteria</taxon>
        <taxon>Pseudomonadati</taxon>
        <taxon>Pseudomonadota</taxon>
        <taxon>Alphaproteobacteria</taxon>
        <taxon>Rhodobacterales</taxon>
        <taxon>Roseobacteraceae</taxon>
        <taxon>Celeribacter</taxon>
    </lineage>
</organism>
<evidence type="ECO:0000259" key="4">
    <source>
        <dbReference type="Pfam" id="PF13629"/>
    </source>
</evidence>
<dbReference type="InterPro" id="IPR004846">
    <property type="entry name" value="T2SS/T3SS_dom"/>
</dbReference>
<comment type="similarity">
    <text evidence="1">Belongs to the bacterial secretin family.</text>
</comment>
<evidence type="ECO:0000313" key="6">
    <source>
        <dbReference type="Proteomes" id="UP000031521"/>
    </source>
</evidence>
<dbReference type="PANTHER" id="PTHR30332">
    <property type="entry name" value="PROBABLE GENERAL SECRETION PATHWAY PROTEIN D"/>
    <property type="match status" value="1"/>
</dbReference>
<gene>
    <name evidence="5" type="ORF">P73_4120</name>
</gene>
<feature type="chain" id="PRO_5002115769" evidence="2">
    <location>
        <begin position="21"/>
        <end position="444"/>
    </location>
</feature>
<dbReference type="EMBL" id="CP004393">
    <property type="protein sequence ID" value="AJE48835.1"/>
    <property type="molecule type" value="Genomic_DNA"/>
</dbReference>
<dbReference type="GO" id="GO:0009306">
    <property type="term" value="P:protein secretion"/>
    <property type="evidence" value="ECO:0007669"/>
    <property type="project" value="InterPro"/>
</dbReference>
<dbReference type="HOGENOM" id="CLU_017952_2_0_5"/>
<accession>A0A0B5E609</accession>
<evidence type="ECO:0000313" key="5">
    <source>
        <dbReference type="EMBL" id="AJE48835.1"/>
    </source>
</evidence>
<dbReference type="PANTHER" id="PTHR30332:SF17">
    <property type="entry name" value="TYPE IV PILIATION SYSTEM PROTEIN DR_0774-RELATED"/>
    <property type="match status" value="1"/>
</dbReference>
<dbReference type="GO" id="GO:0015627">
    <property type="term" value="C:type II protein secretion system complex"/>
    <property type="evidence" value="ECO:0007669"/>
    <property type="project" value="TreeGrafter"/>
</dbReference>
<dbReference type="OrthoDB" id="9775455at2"/>
<evidence type="ECO:0000256" key="1">
    <source>
        <dbReference type="RuleBase" id="RU004003"/>
    </source>
</evidence>
<sequence>MHSVCRVTPLLLGCLVWASAAFPQTLIEAKDRTIDLFTGQGGLIKLDDPAGTVFLANPDIADVNMKSPTLLYIYGKAAGETTLFVIDENEEITLGSAVKVGLNAAAMDRAAHAAVQAGSFSVTEADGTVLIRGRVPTIAEAHRIEEVVQGLAGEGTKVINTLTFDKPAQINLQVRIAEVSRSVAENLGISWSTLSGNGLNGGSGVEDGYSLATSVARGSFRASVQLEALKREGLVSILSEPNLTARSGDKASFLAGGRFPYQTEGSDGEVRVVFEPYGVELEFEPEVQRADQIKLNVRTQIRELDFSNGSTSNTQNLPLILERSAETTIEVASGQSFAIAGLFSATTQQNVDKLPALGDLPVLGALFRSTKYQSGESELVIIVTPYLVEPASPNAMAAPTDGFAPSGSFVRNVIGELSQGVPIEAGSEGVSVRSIHGKAGFLLQ</sequence>
<name>A0A0B5E609_9RHOB</name>
<dbReference type="STRING" id="1208324.P73_4120"/>
<keyword evidence="6" id="KW-1185">Reference proteome</keyword>
<dbReference type="InterPro" id="IPR032789">
    <property type="entry name" value="T2SS-T3SS_pil_N"/>
</dbReference>
<evidence type="ECO:0000256" key="2">
    <source>
        <dbReference type="SAM" id="SignalP"/>
    </source>
</evidence>
<keyword evidence="2" id="KW-0732">Signal</keyword>
<dbReference type="InterPro" id="IPR001775">
    <property type="entry name" value="GspD/PilQ"/>
</dbReference>
<protein>
    <submittedName>
        <fullName evidence="5">Type II and III secretion system protein</fullName>
    </submittedName>
</protein>
<dbReference type="InterPro" id="IPR050810">
    <property type="entry name" value="Bact_Secretion_Sys_Channel"/>
</dbReference>
<dbReference type="Pfam" id="PF00263">
    <property type="entry name" value="Secretin"/>
    <property type="match status" value="1"/>
</dbReference>
<feature type="domain" description="Pilus formation protein N-terminal" evidence="4">
    <location>
        <begin position="32"/>
        <end position="100"/>
    </location>
</feature>
<feature type="signal peptide" evidence="2">
    <location>
        <begin position="1"/>
        <end position="20"/>
    </location>
</feature>
<dbReference type="Pfam" id="PF13629">
    <property type="entry name" value="T2SS-T3SS_pil_N"/>
    <property type="match status" value="1"/>
</dbReference>
<reference evidence="5 6" key="1">
    <citation type="journal article" date="2014" name="Int. J. Syst. Evol. Microbiol.">
        <title>Celeribacter indicus sp. nov., a polycyclic aromatic hydrocarbon-degrading bacterium from deep-sea sediment and reclassification of Huaishuia halophila as Celeribacter halophilus comb. nov.</title>
        <authorList>
            <person name="Lai Q."/>
            <person name="Cao J."/>
            <person name="Yuan J."/>
            <person name="Li F."/>
            <person name="Shao Z."/>
        </authorList>
    </citation>
    <scope>NUCLEOTIDE SEQUENCE [LARGE SCALE GENOMIC DNA]</scope>
    <source>
        <strain evidence="5">P73</strain>
    </source>
</reference>
<dbReference type="AlphaFoldDB" id="A0A0B5E609"/>
<dbReference type="KEGG" id="cid:P73_4120"/>
<dbReference type="PRINTS" id="PR00811">
    <property type="entry name" value="BCTERIALGSPD"/>
</dbReference>
<evidence type="ECO:0000259" key="3">
    <source>
        <dbReference type="Pfam" id="PF00263"/>
    </source>
</evidence>
<proteinExistence type="inferred from homology"/>
<dbReference type="Proteomes" id="UP000031521">
    <property type="component" value="Chromosome"/>
</dbReference>
<feature type="domain" description="Type II/III secretion system secretin-like" evidence="3">
    <location>
        <begin position="228"/>
        <end position="388"/>
    </location>
</feature>
<dbReference type="RefSeq" id="WP_052453485.1">
    <property type="nucleotide sequence ID" value="NZ_CP004393.1"/>
</dbReference>